<accession>A0AAU9MBS4</accession>
<dbReference type="Proteomes" id="UP001157418">
    <property type="component" value="Unassembled WGS sequence"/>
</dbReference>
<keyword evidence="2" id="KW-1185">Reference proteome</keyword>
<protein>
    <recommendedName>
        <fullName evidence="3">SHSP domain-containing protein</fullName>
    </recommendedName>
</protein>
<dbReference type="AlphaFoldDB" id="A0AAU9MBS4"/>
<evidence type="ECO:0000313" key="2">
    <source>
        <dbReference type="Proteomes" id="UP001157418"/>
    </source>
</evidence>
<evidence type="ECO:0000313" key="1">
    <source>
        <dbReference type="EMBL" id="CAH1424506.1"/>
    </source>
</evidence>
<comment type="caution">
    <text evidence="1">The sequence shown here is derived from an EMBL/GenBank/DDBJ whole genome shotgun (WGS) entry which is preliminary data.</text>
</comment>
<evidence type="ECO:0008006" key="3">
    <source>
        <dbReference type="Google" id="ProtNLM"/>
    </source>
</evidence>
<dbReference type="EMBL" id="CAKMRJ010001674">
    <property type="protein sequence ID" value="CAH1424506.1"/>
    <property type="molecule type" value="Genomic_DNA"/>
</dbReference>
<organism evidence="1 2">
    <name type="scientific">Lactuca virosa</name>
    <dbReference type="NCBI Taxonomy" id="75947"/>
    <lineage>
        <taxon>Eukaryota</taxon>
        <taxon>Viridiplantae</taxon>
        <taxon>Streptophyta</taxon>
        <taxon>Embryophyta</taxon>
        <taxon>Tracheophyta</taxon>
        <taxon>Spermatophyta</taxon>
        <taxon>Magnoliopsida</taxon>
        <taxon>eudicotyledons</taxon>
        <taxon>Gunneridae</taxon>
        <taxon>Pentapetalae</taxon>
        <taxon>asterids</taxon>
        <taxon>campanulids</taxon>
        <taxon>Asterales</taxon>
        <taxon>Asteraceae</taxon>
        <taxon>Cichorioideae</taxon>
        <taxon>Cichorieae</taxon>
        <taxon>Lactucinae</taxon>
        <taxon>Lactuca</taxon>
    </lineage>
</organism>
<proteinExistence type="predicted"/>
<gene>
    <name evidence="1" type="ORF">LVIROSA_LOCUS11705</name>
</gene>
<name>A0AAU9MBS4_9ASTR</name>
<reference evidence="1 2" key="1">
    <citation type="submission" date="2022-01" db="EMBL/GenBank/DDBJ databases">
        <authorList>
            <person name="Xiong W."/>
            <person name="Schranz E."/>
        </authorList>
    </citation>
    <scope>NUCLEOTIDE SEQUENCE [LARGE SCALE GENOMIC DNA]</scope>
</reference>
<sequence>MEISSSLLLALIKSRNFLDLLTSAPRFWSNIEPVEIMYQKDNEDVNIIIKFPGLTQQTDEDLRWSSNIRNHKS</sequence>